<dbReference type="OrthoDB" id="9813569at2"/>
<dbReference type="PROSITE" id="PS00584">
    <property type="entry name" value="PFKB_KINASES_2"/>
    <property type="match status" value="1"/>
</dbReference>
<dbReference type="PANTHER" id="PTHR43085:SF57">
    <property type="entry name" value="CARBOHYDRATE KINASE PFKB DOMAIN-CONTAINING PROTEIN"/>
    <property type="match status" value="1"/>
</dbReference>
<name>A0A096AVB6_9BACT</name>
<dbReference type="InterPro" id="IPR050306">
    <property type="entry name" value="PfkB_Carbo_kinase"/>
</dbReference>
<feature type="domain" description="Carbohydrate kinase PfkB" evidence="4">
    <location>
        <begin position="2"/>
        <end position="292"/>
    </location>
</feature>
<dbReference type="PANTHER" id="PTHR43085">
    <property type="entry name" value="HEXOKINASE FAMILY MEMBER"/>
    <property type="match status" value="1"/>
</dbReference>
<dbReference type="InterPro" id="IPR011611">
    <property type="entry name" value="PfkB_dom"/>
</dbReference>
<evidence type="ECO:0000256" key="2">
    <source>
        <dbReference type="ARBA" id="ARBA00022679"/>
    </source>
</evidence>
<dbReference type="CDD" id="cd01167">
    <property type="entry name" value="bac_FRK"/>
    <property type="match status" value="1"/>
</dbReference>
<dbReference type="GO" id="GO:0016301">
    <property type="term" value="F:kinase activity"/>
    <property type="evidence" value="ECO:0007669"/>
    <property type="project" value="UniProtKB-KW"/>
</dbReference>
<dbReference type="SUPFAM" id="SSF53613">
    <property type="entry name" value="Ribokinase-like"/>
    <property type="match status" value="1"/>
</dbReference>
<proteinExistence type="inferred from homology"/>
<comment type="similarity">
    <text evidence="1">Belongs to the carbohydrate kinase PfkB family.</text>
</comment>
<reference evidence="5 6" key="1">
    <citation type="submission" date="2014-07" db="EMBL/GenBank/DDBJ databases">
        <authorList>
            <person name="McCorrison J."/>
            <person name="Sanka R."/>
            <person name="Torralba M."/>
            <person name="Gillis M."/>
            <person name="Haft D.H."/>
            <person name="Methe B."/>
            <person name="Sutton G."/>
            <person name="Nelson K.E."/>
        </authorList>
    </citation>
    <scope>NUCLEOTIDE SEQUENCE [LARGE SCALE GENOMIC DNA]</scope>
    <source>
        <strain evidence="5 6">DNF00853</strain>
    </source>
</reference>
<keyword evidence="2" id="KW-0808">Transferase</keyword>
<dbReference type="InterPro" id="IPR029056">
    <property type="entry name" value="Ribokinase-like"/>
</dbReference>
<accession>A0A096AVB6</accession>
<evidence type="ECO:0000313" key="6">
    <source>
        <dbReference type="Proteomes" id="UP000029556"/>
    </source>
</evidence>
<gene>
    <name evidence="5" type="ORF">HMPREF2137_07095</name>
</gene>
<dbReference type="RefSeq" id="WP_036873008.1">
    <property type="nucleotide sequence ID" value="NZ_JRNN01000066.1"/>
</dbReference>
<evidence type="ECO:0000259" key="4">
    <source>
        <dbReference type="Pfam" id="PF00294"/>
    </source>
</evidence>
<evidence type="ECO:0000313" key="5">
    <source>
        <dbReference type="EMBL" id="KGF34552.1"/>
    </source>
</evidence>
<comment type="caution">
    <text evidence="5">The sequence shown here is derived from an EMBL/GenBank/DDBJ whole genome shotgun (WGS) entry which is preliminary data.</text>
</comment>
<keyword evidence="3 5" id="KW-0418">Kinase</keyword>
<dbReference type="Gene3D" id="3.40.1190.20">
    <property type="match status" value="1"/>
</dbReference>
<sequence length="314" mass="35340">MRKVIGIGETVLDIIFKNDQPIGAYPGGSTFNGLISLGRSGVHTTFISETGNDRVGNMIHHFLEQNGVDASHVNTFPDSKSPISLAFLNEKNDAEYLFYKDHPHDQLDFAFPDIQPDDIVIFGSYYAVNPVIRPQVIGLLDYARNHGAIIYYDVNFRPAHQHDVMRITPNLLENLEYADIVRGSREDFQTLYKLDDAAKVYQAEISFYCKRFIYTQGAEAVQLFAENNFHEAYPVSDEAPVSTIGAGDNFNAGVLFGLLKHGITHQMLEQGLSEKQWDQIISYGLRFASESCKSIHNYVDTSFANQMKAELAQR</sequence>
<evidence type="ECO:0000256" key="1">
    <source>
        <dbReference type="ARBA" id="ARBA00010688"/>
    </source>
</evidence>
<evidence type="ECO:0000256" key="3">
    <source>
        <dbReference type="ARBA" id="ARBA00022777"/>
    </source>
</evidence>
<protein>
    <submittedName>
        <fullName evidence="5">Fructokinase</fullName>
    </submittedName>
</protein>
<dbReference type="Proteomes" id="UP000029556">
    <property type="component" value="Unassembled WGS sequence"/>
</dbReference>
<dbReference type="InterPro" id="IPR002173">
    <property type="entry name" value="Carboh/pur_kinase_PfkB_CS"/>
</dbReference>
<dbReference type="Pfam" id="PF00294">
    <property type="entry name" value="PfkB"/>
    <property type="match status" value="1"/>
</dbReference>
<organism evidence="5 6">
    <name type="scientific">Hoylesella buccalis DNF00853</name>
    <dbReference type="NCBI Taxonomy" id="1401074"/>
    <lineage>
        <taxon>Bacteria</taxon>
        <taxon>Pseudomonadati</taxon>
        <taxon>Bacteroidota</taxon>
        <taxon>Bacteroidia</taxon>
        <taxon>Bacteroidales</taxon>
        <taxon>Prevotellaceae</taxon>
        <taxon>Hoylesella</taxon>
    </lineage>
</organism>
<dbReference type="AlphaFoldDB" id="A0A096AVB6"/>
<dbReference type="EMBL" id="JRNN01000066">
    <property type="protein sequence ID" value="KGF34552.1"/>
    <property type="molecule type" value="Genomic_DNA"/>
</dbReference>